<feature type="transmembrane region" description="Helical" evidence="13">
    <location>
        <begin position="407"/>
        <end position="425"/>
    </location>
</feature>
<evidence type="ECO:0000256" key="10">
    <source>
        <dbReference type="ARBA" id="ARBA00022989"/>
    </source>
</evidence>
<accession>A0A8S2K2S3</accession>
<feature type="domain" description="ABC transporter" evidence="14">
    <location>
        <begin position="590"/>
        <end position="817"/>
    </location>
</feature>
<keyword evidence="5 13" id="KW-0812">Transmembrane</keyword>
<dbReference type="InterPro" id="IPR011527">
    <property type="entry name" value="ABC1_TM_dom"/>
</dbReference>
<keyword evidence="10 13" id="KW-1133">Transmembrane helix</keyword>
<dbReference type="EMBL" id="CAJNOK010008721">
    <property type="protein sequence ID" value="CAF1071072.1"/>
    <property type="molecule type" value="Genomic_DNA"/>
</dbReference>
<evidence type="ECO:0000256" key="6">
    <source>
        <dbReference type="ARBA" id="ARBA00022737"/>
    </source>
</evidence>
<dbReference type="FunFam" id="1.20.1560.10:FF:000037">
    <property type="entry name" value="ATP-binding cassette subfamily C member 10"/>
    <property type="match status" value="1"/>
</dbReference>
<feature type="transmembrane region" description="Helical" evidence="13">
    <location>
        <begin position="86"/>
        <end position="102"/>
    </location>
</feature>
<evidence type="ECO:0000313" key="18">
    <source>
        <dbReference type="Proteomes" id="UP000682733"/>
    </source>
</evidence>
<dbReference type="EC" id="7.6.2.2" evidence="3"/>
<evidence type="ECO:0000256" key="2">
    <source>
        <dbReference type="ARBA" id="ARBA00009726"/>
    </source>
</evidence>
<feature type="transmembrane region" description="Helical" evidence="13">
    <location>
        <begin position="122"/>
        <end position="143"/>
    </location>
</feature>
<dbReference type="Proteomes" id="UP000682733">
    <property type="component" value="Unassembled WGS sequence"/>
</dbReference>
<evidence type="ECO:0000256" key="8">
    <source>
        <dbReference type="ARBA" id="ARBA00022840"/>
    </source>
</evidence>
<evidence type="ECO:0000256" key="11">
    <source>
        <dbReference type="ARBA" id="ARBA00023136"/>
    </source>
</evidence>
<organism evidence="17 18">
    <name type="scientific">Didymodactylos carnosus</name>
    <dbReference type="NCBI Taxonomy" id="1234261"/>
    <lineage>
        <taxon>Eukaryota</taxon>
        <taxon>Metazoa</taxon>
        <taxon>Spiralia</taxon>
        <taxon>Gnathifera</taxon>
        <taxon>Rotifera</taxon>
        <taxon>Eurotatoria</taxon>
        <taxon>Bdelloidea</taxon>
        <taxon>Philodinida</taxon>
        <taxon>Philodinidae</taxon>
        <taxon>Didymodactylos</taxon>
    </lineage>
</organism>
<dbReference type="CDD" id="cd18598">
    <property type="entry name" value="ABC_6TM_MRP7_D1_like"/>
    <property type="match status" value="1"/>
</dbReference>
<proteinExistence type="inferred from homology"/>
<dbReference type="PROSITE" id="PS50893">
    <property type="entry name" value="ABC_TRANSPORTER_2"/>
    <property type="match status" value="1"/>
</dbReference>
<evidence type="ECO:0000256" key="13">
    <source>
        <dbReference type="SAM" id="Phobius"/>
    </source>
</evidence>
<dbReference type="Proteomes" id="UP000677228">
    <property type="component" value="Unassembled WGS sequence"/>
</dbReference>
<dbReference type="SUPFAM" id="SSF90123">
    <property type="entry name" value="ABC transporter transmembrane region"/>
    <property type="match status" value="1"/>
</dbReference>
<dbReference type="Pfam" id="PF00664">
    <property type="entry name" value="ABC_membrane"/>
    <property type="match status" value="1"/>
</dbReference>
<feature type="transmembrane region" description="Helical" evidence="13">
    <location>
        <begin position="52"/>
        <end position="74"/>
    </location>
</feature>
<dbReference type="PANTHER" id="PTHR24223">
    <property type="entry name" value="ATP-BINDING CASSETTE SUB-FAMILY C"/>
    <property type="match status" value="1"/>
</dbReference>
<dbReference type="PROSITE" id="PS50929">
    <property type="entry name" value="ABC_TM1F"/>
    <property type="match status" value="1"/>
</dbReference>
<sequence length="924" mass="106440">MRTASYNIGRRYKCSYRHWTIPLYFIRIFSLIQLLSCFTFQIYLYFFQQQSVSQWLDLIDIFLLLVTYLFVFYFHLNLNLYHPTRPLFYTLWFWLYFLVQNYDCYKIYIHHMTLFQTIYVSIRQVALGLITINLTIICVHSCATVQRQGLSTRISSINYNDLSMPNERNRLLDVTIIQPSCHFRIRSLSSTDLVNEDDACISELFTFSWFNKLMKNGYKSLIIDLNDLCLLPHSLTVEHISTQFTQKMNTTPKLFRSLWSIFGRTFFLLGIIKILGDGMAFGGPIFLNKLISYMENGRKDLREGLLLCLILISTVSVASFLNIHFSYRISLLTLKCKVCLYTQIYQKATKLNLSQMGNFSMGEIVNHMSTDTDRIVNFFQSFHAFWSLPVQIAIVLYLLYLQIGLTFLTGLAFAIILIPINKVIASKIGKLSQSMMMYKDDRVKLVSEVIYGIRAIKLNTYEEYFTSEMDKIRTNELKTLRGRKYLDAFCVYFWATTPVLISVLTFTTYTLLGNHLTPSKVFTSLALFAMLIAPLNAFPWVINGLVEAQVSLKRVQKFINIQPINMDEYYHQLPIEEQFQLSLDLPSISILLKDARFTWNESNESILNVNNLSVKRGDLVLILGRVGSGKTTLLNSLLGELLKLHGQIIVEKVIENGYAYCAQEPWIQQLTFRENILFGTSYDHAWYKQVIDACALEKDIQYLGDAGDQTYIGENGATLSGGQKARVALARAAYQDKDIYLLDDPLSAVDVNVARYLFTKCIKGILKHKTRLLCTHQVQYAKQADYVILVDKGQIVKQGKPEDVLSVAESLLFGDQTSELSVTTTTPSHKSVTELDELIIQPENALQTELEQRCTGTVKLFVWKRYFIAVGIILSFSIVISVFLMQASRNIFDWWLSYWTSHQLEIRNMSIINNRSFVILNPSV</sequence>
<dbReference type="GO" id="GO:0008559">
    <property type="term" value="F:ABC-type xenobiotic transporter activity"/>
    <property type="evidence" value="ECO:0007669"/>
    <property type="project" value="UniProtKB-EC"/>
</dbReference>
<dbReference type="CDD" id="cd03250">
    <property type="entry name" value="ABCC_MRP_domain1"/>
    <property type="match status" value="1"/>
</dbReference>
<protein>
    <recommendedName>
        <fullName evidence="3">ABC-type xenobiotic transporter</fullName>
        <ecNumber evidence="3">7.6.2.2</ecNumber>
    </recommendedName>
</protein>
<feature type="domain" description="ABC transmembrane type-1" evidence="15">
    <location>
        <begin position="267"/>
        <end position="547"/>
    </location>
</feature>
<dbReference type="Pfam" id="PF00005">
    <property type="entry name" value="ABC_tran"/>
    <property type="match status" value="1"/>
</dbReference>
<keyword evidence="8" id="KW-0067">ATP-binding</keyword>
<dbReference type="InterPro" id="IPR003439">
    <property type="entry name" value="ABC_transporter-like_ATP-bd"/>
</dbReference>
<keyword evidence="11 13" id="KW-0472">Membrane</keyword>
<evidence type="ECO:0000256" key="7">
    <source>
        <dbReference type="ARBA" id="ARBA00022741"/>
    </source>
</evidence>
<evidence type="ECO:0000256" key="1">
    <source>
        <dbReference type="ARBA" id="ARBA00004141"/>
    </source>
</evidence>
<evidence type="ECO:0000256" key="5">
    <source>
        <dbReference type="ARBA" id="ARBA00022692"/>
    </source>
</evidence>
<dbReference type="AlphaFoldDB" id="A0A8S2K2S3"/>
<feature type="transmembrane region" description="Helical" evidence="13">
    <location>
        <begin position="489"/>
        <end position="512"/>
    </location>
</feature>
<dbReference type="InterPro" id="IPR027417">
    <property type="entry name" value="P-loop_NTPase"/>
</dbReference>
<dbReference type="GO" id="GO:0005524">
    <property type="term" value="F:ATP binding"/>
    <property type="evidence" value="ECO:0007669"/>
    <property type="project" value="UniProtKB-KW"/>
</dbReference>
<feature type="transmembrane region" description="Helical" evidence="13">
    <location>
        <begin position="304"/>
        <end position="325"/>
    </location>
</feature>
<dbReference type="FunFam" id="3.40.50.300:FF:000997">
    <property type="entry name" value="Multidrug resistance-associated protein 1"/>
    <property type="match status" value="1"/>
</dbReference>
<dbReference type="InterPro" id="IPR003593">
    <property type="entry name" value="AAA+_ATPase"/>
</dbReference>
<comment type="similarity">
    <text evidence="2">Belongs to the ABC transporter superfamily. ABCC family. Conjugate transporter (TC 3.A.1.208) subfamily.</text>
</comment>
<comment type="catalytic activity">
    <reaction evidence="12">
        <text>ATP + H2O + xenobioticSide 1 = ADP + phosphate + xenobioticSide 2.</text>
        <dbReference type="EC" id="7.6.2.2"/>
    </reaction>
</comment>
<dbReference type="GO" id="GO:0016020">
    <property type="term" value="C:membrane"/>
    <property type="evidence" value="ECO:0007669"/>
    <property type="project" value="UniProtKB-SubCell"/>
</dbReference>
<feature type="transmembrane region" description="Helical" evidence="13">
    <location>
        <begin position="384"/>
        <end position="401"/>
    </location>
</feature>
<evidence type="ECO:0000256" key="9">
    <source>
        <dbReference type="ARBA" id="ARBA00022967"/>
    </source>
</evidence>
<evidence type="ECO:0000259" key="15">
    <source>
        <dbReference type="PROSITE" id="PS50929"/>
    </source>
</evidence>
<dbReference type="SUPFAM" id="SSF52540">
    <property type="entry name" value="P-loop containing nucleoside triphosphate hydrolases"/>
    <property type="match status" value="1"/>
</dbReference>
<feature type="transmembrane region" description="Helical" evidence="13">
    <location>
        <begin position="524"/>
        <end position="546"/>
    </location>
</feature>
<feature type="transmembrane region" description="Helical" evidence="13">
    <location>
        <begin position="866"/>
        <end position="887"/>
    </location>
</feature>
<evidence type="ECO:0000256" key="4">
    <source>
        <dbReference type="ARBA" id="ARBA00022448"/>
    </source>
</evidence>
<dbReference type="PROSITE" id="PS00211">
    <property type="entry name" value="ABC_TRANSPORTER_1"/>
    <property type="match status" value="1"/>
</dbReference>
<dbReference type="PANTHER" id="PTHR24223:SF330">
    <property type="entry name" value="ATP-BINDING CASSETTE SUB-FAMILY C MEMBER 10"/>
    <property type="match status" value="1"/>
</dbReference>
<evidence type="ECO:0000256" key="12">
    <source>
        <dbReference type="ARBA" id="ARBA00034018"/>
    </source>
</evidence>
<evidence type="ECO:0000259" key="14">
    <source>
        <dbReference type="PROSITE" id="PS50893"/>
    </source>
</evidence>
<reference evidence="17" key="1">
    <citation type="submission" date="2021-02" db="EMBL/GenBank/DDBJ databases">
        <authorList>
            <person name="Nowell W R."/>
        </authorList>
    </citation>
    <scope>NUCLEOTIDE SEQUENCE</scope>
</reference>
<dbReference type="Gene3D" id="1.20.1560.10">
    <property type="entry name" value="ABC transporter type 1, transmembrane domain"/>
    <property type="match status" value="1"/>
</dbReference>
<keyword evidence="9" id="KW-1278">Translocase</keyword>
<dbReference type="GO" id="GO:0016887">
    <property type="term" value="F:ATP hydrolysis activity"/>
    <property type="evidence" value="ECO:0007669"/>
    <property type="project" value="InterPro"/>
</dbReference>
<dbReference type="InterPro" id="IPR050173">
    <property type="entry name" value="ABC_transporter_C-like"/>
</dbReference>
<evidence type="ECO:0000313" key="16">
    <source>
        <dbReference type="EMBL" id="CAF1071072.1"/>
    </source>
</evidence>
<comment type="subcellular location">
    <subcellularLocation>
        <location evidence="1">Membrane</location>
        <topology evidence="1">Multi-pass membrane protein</topology>
    </subcellularLocation>
</comment>
<dbReference type="Gene3D" id="3.40.50.300">
    <property type="entry name" value="P-loop containing nucleotide triphosphate hydrolases"/>
    <property type="match status" value="1"/>
</dbReference>
<keyword evidence="4" id="KW-0813">Transport</keyword>
<evidence type="ECO:0000313" key="17">
    <source>
        <dbReference type="EMBL" id="CAF3835368.1"/>
    </source>
</evidence>
<keyword evidence="6" id="KW-0677">Repeat</keyword>
<dbReference type="InterPro" id="IPR017871">
    <property type="entry name" value="ABC_transporter-like_CS"/>
</dbReference>
<dbReference type="EMBL" id="CAJOBA010008735">
    <property type="protein sequence ID" value="CAF3835368.1"/>
    <property type="molecule type" value="Genomic_DNA"/>
</dbReference>
<name>A0A8S2K2S3_9BILA</name>
<feature type="transmembrane region" description="Helical" evidence="13">
    <location>
        <begin position="21"/>
        <end position="46"/>
    </location>
</feature>
<dbReference type="InterPro" id="IPR036640">
    <property type="entry name" value="ABC1_TM_sf"/>
</dbReference>
<comment type="caution">
    <text evidence="17">The sequence shown here is derived from an EMBL/GenBank/DDBJ whole genome shotgun (WGS) entry which is preliminary data.</text>
</comment>
<evidence type="ECO:0000256" key="3">
    <source>
        <dbReference type="ARBA" id="ARBA00012191"/>
    </source>
</evidence>
<dbReference type="SMART" id="SM00382">
    <property type="entry name" value="AAA"/>
    <property type="match status" value="1"/>
</dbReference>
<gene>
    <name evidence="16" type="ORF">OVA965_LOCUS17895</name>
    <name evidence="17" type="ORF">TMI583_LOCUS17905</name>
</gene>
<keyword evidence="7" id="KW-0547">Nucleotide-binding</keyword>